<dbReference type="Pfam" id="PF02735">
    <property type="entry name" value="Ku"/>
    <property type="match status" value="1"/>
</dbReference>
<dbReference type="FunFam" id="3.40.50.410:FF:000073">
    <property type="entry name" value="ATP-dependent DNA helicase II subunit 2"/>
    <property type="match status" value="1"/>
</dbReference>
<evidence type="ECO:0000256" key="7">
    <source>
        <dbReference type="ARBA" id="ARBA00022741"/>
    </source>
</evidence>
<keyword evidence="10 19" id="KW-0347">Helicase</keyword>
<keyword evidence="12" id="KW-0779">Telomere</keyword>
<dbReference type="EC" id="3.6.4.12" evidence="4 19"/>
<dbReference type="GO" id="GO:0005524">
    <property type="term" value="F:ATP binding"/>
    <property type="evidence" value="ECO:0007669"/>
    <property type="project" value="UniProtKB-UniRule"/>
</dbReference>
<dbReference type="InterPro" id="IPR036465">
    <property type="entry name" value="vWFA_dom_sf"/>
</dbReference>
<evidence type="ECO:0000256" key="17">
    <source>
        <dbReference type="ARBA" id="ARBA00024890"/>
    </source>
</evidence>
<dbReference type="GO" id="GO:0003684">
    <property type="term" value="F:damaged DNA binding"/>
    <property type="evidence" value="ECO:0007669"/>
    <property type="project" value="InterPro"/>
</dbReference>
<gene>
    <name evidence="22" type="ORF">FHL15_004670</name>
</gene>
<feature type="region of interest" description="Disordered" evidence="20">
    <location>
        <begin position="264"/>
        <end position="288"/>
    </location>
</feature>
<dbReference type="GO" id="GO:0003690">
    <property type="term" value="F:double-stranded DNA binding"/>
    <property type="evidence" value="ECO:0007669"/>
    <property type="project" value="TreeGrafter"/>
</dbReference>
<evidence type="ECO:0000259" key="21">
    <source>
        <dbReference type="PROSITE" id="PS50234"/>
    </source>
</evidence>
<dbReference type="GO" id="GO:0016887">
    <property type="term" value="F:ATP hydrolysis activity"/>
    <property type="evidence" value="ECO:0007669"/>
    <property type="project" value="RHEA"/>
</dbReference>
<evidence type="ECO:0000256" key="15">
    <source>
        <dbReference type="ARBA" id="ARBA00023204"/>
    </source>
</evidence>
<evidence type="ECO:0000256" key="1">
    <source>
        <dbReference type="ARBA" id="ARBA00004123"/>
    </source>
</evidence>
<keyword evidence="9 19" id="KW-0378">Hydrolase</keyword>
<keyword evidence="11 19" id="KW-0067">ATP-binding</keyword>
<dbReference type="CDD" id="cd00873">
    <property type="entry name" value="KU80"/>
    <property type="match status" value="1"/>
</dbReference>
<evidence type="ECO:0000256" key="9">
    <source>
        <dbReference type="ARBA" id="ARBA00022801"/>
    </source>
</evidence>
<feature type="domain" description="VWFA" evidence="21">
    <location>
        <begin position="6"/>
        <end position="219"/>
    </location>
</feature>
<dbReference type="AlphaFoldDB" id="A0A553I2T5"/>
<dbReference type="PANTHER" id="PTHR12604:SF4">
    <property type="entry name" value="X-RAY REPAIR CROSS-COMPLEMENTING PROTEIN 5"/>
    <property type="match status" value="1"/>
</dbReference>
<evidence type="ECO:0000256" key="12">
    <source>
        <dbReference type="ARBA" id="ARBA00022895"/>
    </source>
</evidence>
<dbReference type="PANTHER" id="PTHR12604">
    <property type="entry name" value="KU AUTOANTIGEN DNA HELICASE"/>
    <property type="match status" value="1"/>
</dbReference>
<evidence type="ECO:0000313" key="22">
    <source>
        <dbReference type="EMBL" id="TRX94515.1"/>
    </source>
</evidence>
<comment type="caution">
    <text evidence="22">The sequence shown here is derived from an EMBL/GenBank/DDBJ whole genome shotgun (WGS) entry which is preliminary data.</text>
</comment>
<evidence type="ECO:0000256" key="2">
    <source>
        <dbReference type="ARBA" id="ARBA00004574"/>
    </source>
</evidence>
<dbReference type="Gene3D" id="1.10.1600.10">
    <property type="match status" value="1"/>
</dbReference>
<dbReference type="Gene3D" id="2.40.290.10">
    <property type="match status" value="1"/>
</dbReference>
<dbReference type="GO" id="GO:0042162">
    <property type="term" value="F:telomeric DNA binding"/>
    <property type="evidence" value="ECO:0007669"/>
    <property type="project" value="InterPro"/>
</dbReference>
<dbReference type="STRING" id="2512241.A0A553I2T5"/>
<dbReference type="InterPro" id="IPR016194">
    <property type="entry name" value="SPOC-like_C_dom_sf"/>
</dbReference>
<dbReference type="InterPro" id="IPR024193">
    <property type="entry name" value="Ku80"/>
</dbReference>
<evidence type="ECO:0000256" key="18">
    <source>
        <dbReference type="ARBA" id="ARBA00047995"/>
    </source>
</evidence>
<reference evidence="23" key="1">
    <citation type="submission" date="2019-06" db="EMBL/GenBank/DDBJ databases">
        <title>Draft genome sequence of the griseofulvin-producing fungus Xylaria cubensis strain G536.</title>
        <authorList>
            <person name="Mead M.E."/>
            <person name="Raja H.A."/>
            <person name="Steenwyk J.L."/>
            <person name="Knowles S.L."/>
            <person name="Oberlies N.H."/>
            <person name="Rokas A."/>
        </authorList>
    </citation>
    <scope>NUCLEOTIDE SEQUENCE [LARGE SCALE GENOMIC DNA]</scope>
    <source>
        <strain evidence="23">G536</strain>
    </source>
</reference>
<evidence type="ECO:0000256" key="14">
    <source>
        <dbReference type="ARBA" id="ARBA00023172"/>
    </source>
</evidence>
<keyword evidence="13 19" id="KW-0238">DNA-binding</keyword>
<dbReference type="InterPro" id="IPR036494">
    <property type="entry name" value="Ku_C_sf"/>
</dbReference>
<evidence type="ECO:0000256" key="8">
    <source>
        <dbReference type="ARBA" id="ARBA00022763"/>
    </source>
</evidence>
<keyword evidence="14 19" id="KW-0233">DNA recombination</keyword>
<evidence type="ECO:0000256" key="11">
    <source>
        <dbReference type="ARBA" id="ARBA00022840"/>
    </source>
</evidence>
<protein>
    <recommendedName>
        <fullName evidence="5 19">ATP-dependent DNA helicase II subunit 2</fullName>
        <ecNumber evidence="4 19">3.6.4.12</ecNumber>
    </recommendedName>
</protein>
<evidence type="ECO:0000256" key="19">
    <source>
        <dbReference type="PIRNR" id="PIRNR016570"/>
    </source>
</evidence>
<evidence type="ECO:0000256" key="3">
    <source>
        <dbReference type="ARBA" id="ARBA00007726"/>
    </source>
</evidence>
<keyword evidence="15 19" id="KW-0234">DNA repair</keyword>
<evidence type="ECO:0000256" key="5">
    <source>
        <dbReference type="ARBA" id="ARBA00021792"/>
    </source>
</evidence>
<proteinExistence type="inferred from homology"/>
<dbReference type="InterPro" id="IPR006164">
    <property type="entry name" value="DNA_bd_Ku70/Ku80"/>
</dbReference>
<evidence type="ECO:0000256" key="10">
    <source>
        <dbReference type="ARBA" id="ARBA00022806"/>
    </source>
</evidence>
<dbReference type="Proteomes" id="UP000319160">
    <property type="component" value="Unassembled WGS sequence"/>
</dbReference>
<keyword evidence="16 19" id="KW-0539">Nucleus</keyword>
<dbReference type="GO" id="GO:0043564">
    <property type="term" value="C:Ku70:Ku80 complex"/>
    <property type="evidence" value="ECO:0007669"/>
    <property type="project" value="InterPro"/>
</dbReference>
<keyword evidence="8 19" id="KW-0227">DNA damage</keyword>
<keyword evidence="7 19" id="KW-0547">Nucleotide-binding</keyword>
<dbReference type="SUPFAM" id="SSF100939">
    <property type="entry name" value="SPOC domain-like"/>
    <property type="match status" value="1"/>
</dbReference>
<dbReference type="Pfam" id="PF08785">
    <property type="entry name" value="Ku_PK_bind"/>
    <property type="match status" value="1"/>
</dbReference>
<dbReference type="InterPro" id="IPR014893">
    <property type="entry name" value="Ku_PK_bind"/>
</dbReference>
<dbReference type="GO" id="GO:0000781">
    <property type="term" value="C:chromosome, telomeric region"/>
    <property type="evidence" value="ECO:0007669"/>
    <property type="project" value="UniProtKB-SubCell"/>
</dbReference>
<feature type="compositionally biased region" description="Polar residues" evidence="20">
    <location>
        <begin position="266"/>
        <end position="276"/>
    </location>
</feature>
<evidence type="ECO:0000313" key="23">
    <source>
        <dbReference type="Proteomes" id="UP000319160"/>
    </source>
</evidence>
<keyword evidence="6" id="KW-0158">Chromosome</keyword>
<dbReference type="SMART" id="SM00559">
    <property type="entry name" value="Ku78"/>
    <property type="match status" value="1"/>
</dbReference>
<comment type="catalytic activity">
    <reaction evidence="18 19">
        <text>ATP + H2O = ADP + phosphate + H(+)</text>
        <dbReference type="Rhea" id="RHEA:13065"/>
        <dbReference type="ChEBI" id="CHEBI:15377"/>
        <dbReference type="ChEBI" id="CHEBI:15378"/>
        <dbReference type="ChEBI" id="CHEBI:30616"/>
        <dbReference type="ChEBI" id="CHEBI:43474"/>
        <dbReference type="ChEBI" id="CHEBI:456216"/>
        <dbReference type="EC" id="3.6.4.12"/>
    </reaction>
</comment>
<name>A0A553I2T5_9PEZI</name>
<dbReference type="InterPro" id="IPR002035">
    <property type="entry name" value="VWF_A"/>
</dbReference>
<dbReference type="GO" id="GO:0006310">
    <property type="term" value="P:DNA recombination"/>
    <property type="evidence" value="ECO:0007669"/>
    <property type="project" value="UniProtKB-KW"/>
</dbReference>
<dbReference type="PROSITE" id="PS50234">
    <property type="entry name" value="VWFA"/>
    <property type="match status" value="1"/>
</dbReference>
<dbReference type="PIRSF" id="PIRSF016570">
    <property type="entry name" value="Ku80"/>
    <property type="match status" value="1"/>
</dbReference>
<dbReference type="GO" id="GO:0006303">
    <property type="term" value="P:double-strand break repair via nonhomologous end joining"/>
    <property type="evidence" value="ECO:0007669"/>
    <property type="project" value="InterPro"/>
</dbReference>
<comment type="similarity">
    <text evidence="3 19">Belongs to the ku80 family.</text>
</comment>
<organism evidence="22 23">
    <name type="scientific">Xylaria flabelliformis</name>
    <dbReference type="NCBI Taxonomy" id="2512241"/>
    <lineage>
        <taxon>Eukaryota</taxon>
        <taxon>Fungi</taxon>
        <taxon>Dikarya</taxon>
        <taxon>Ascomycota</taxon>
        <taxon>Pezizomycotina</taxon>
        <taxon>Sordariomycetes</taxon>
        <taxon>Xylariomycetidae</taxon>
        <taxon>Xylariales</taxon>
        <taxon>Xylariaceae</taxon>
        <taxon>Xylaria</taxon>
    </lineage>
</organism>
<dbReference type="SUPFAM" id="SSF101420">
    <property type="entry name" value="C-terminal domain of Ku80"/>
    <property type="match status" value="1"/>
</dbReference>
<dbReference type="EMBL" id="VFLP01000022">
    <property type="protein sequence ID" value="TRX94515.1"/>
    <property type="molecule type" value="Genomic_DNA"/>
</dbReference>
<evidence type="ECO:0000256" key="6">
    <source>
        <dbReference type="ARBA" id="ARBA00022454"/>
    </source>
</evidence>
<dbReference type="SUPFAM" id="SSF53300">
    <property type="entry name" value="vWA-like"/>
    <property type="match status" value="1"/>
</dbReference>
<accession>A0A553I2T5</accession>
<sequence>MADKEATVYIVDMGSSMADCHNGRIESNLDWGMRYVWDRISTTVAASRKTWNVGVVGVGTDETDNPLEEGEGYEHISVLQELGPMTMSSLGALRDRVKTSDTQIGDCISAVVLAIEMIEKLTKKLKYNRRIILVTDGEAPMDSSDIDDIAEKLKRSAIQLIVLGVDFDDADFGFKEEDKSSIKEQNEETLRELVEKCDGMYGTMAEAIAELETPRIKTVKPYKTYDGLLTLGDPNVHEDAMAINVERYFKTHKAAVPPASRVVMKTDSNGDASGTMENADDDEMQGVEPTPSFSAVKDARTYKVIDPKAIGGKRDVDFAELAKGYEYGRTAVHISESEFNITKIETVKCFSIYEPFLNMGETGMTIAQKFNDAAALKLSSLIHSLHELESYAVARIVIKDGKEPALILLAPHIEPDFECLYDVPLPFAEDVRNYPFPPLDKVITVHGNTITENHRNLPSKELQDAMNDYVDAMDISSWEMDDEGPALHRINQVVRHRATYPNEPIPPVAAILLKYANPPEDLVARAKSDLEDLIDKASVKKVPPKATAKKDKGEKPKPISGLDIDALLRQPENKRVTIDPNKAISDFKQKMEASDDHAEAEDAIKQMGAIIRDIITKSFGDQDYERAIEHIGVMRDTAIEFEYPDLFNSFIKDFKGRLLSGEFNGDRRVLWWNIKRFKLGLIDSKASEQSKVTAEEAAEFLKK</sequence>
<keyword evidence="23" id="KW-1185">Reference proteome</keyword>
<evidence type="ECO:0000256" key="20">
    <source>
        <dbReference type="SAM" id="MobiDB-lite"/>
    </source>
</evidence>
<dbReference type="OrthoDB" id="30826at2759"/>
<dbReference type="GO" id="GO:0000723">
    <property type="term" value="P:telomere maintenance"/>
    <property type="evidence" value="ECO:0007669"/>
    <property type="project" value="InterPro"/>
</dbReference>
<evidence type="ECO:0000256" key="4">
    <source>
        <dbReference type="ARBA" id="ARBA00012551"/>
    </source>
</evidence>
<comment type="subcellular location">
    <subcellularLocation>
        <location evidence="2">Chromosome</location>
        <location evidence="2">Telomere</location>
    </subcellularLocation>
    <subcellularLocation>
        <location evidence="1 19">Nucleus</location>
    </subcellularLocation>
</comment>
<dbReference type="GO" id="GO:0003678">
    <property type="term" value="F:DNA helicase activity"/>
    <property type="evidence" value="ECO:0007669"/>
    <property type="project" value="UniProtKB-EC"/>
</dbReference>
<evidence type="ECO:0000256" key="13">
    <source>
        <dbReference type="ARBA" id="ARBA00023125"/>
    </source>
</evidence>
<dbReference type="Gene3D" id="3.40.50.410">
    <property type="entry name" value="von Willebrand factor, type A domain"/>
    <property type="match status" value="1"/>
</dbReference>
<comment type="function">
    <text evidence="17">Single-stranded DNA-dependent ATP-dependent helicase. Involved in non-homologous end joining (NHEJ) DNA double strand break repair. DNA-binding is sequence-independent but has a high affinity to nicks in double-stranded DNA and to the ends of duplex DNA. Binds to naturally occurring chromosomal ends, and therefore provides chromosomal end protection. Required also for telomere recombination to repair telomeric ends in the absence of telomerase. KU70, of the KU70/KU80 heterodimer, binds to the stem loop of TLC1, the RNA component of telomerase. Involved in telomere maintenance. Interacts with telomeric repeats and subtelomeric sequences thereby controlling telomere length and protecting against subtelomeric rearrangement. Maintains telomeric chromatin, which is involved in silencing the expression of genes located at the telomere. Required for mating-type switching.</text>
</comment>
<dbReference type="InterPro" id="IPR005161">
    <property type="entry name" value="Ku_N"/>
</dbReference>
<dbReference type="Gene3D" id="1.25.40.240">
    <property type="entry name" value="Ku, C-terminal domain"/>
    <property type="match status" value="1"/>
</dbReference>
<dbReference type="Pfam" id="PF03731">
    <property type="entry name" value="Ku_N"/>
    <property type="match status" value="1"/>
</dbReference>
<evidence type="ECO:0000256" key="16">
    <source>
        <dbReference type="ARBA" id="ARBA00023242"/>
    </source>
</evidence>